<protein>
    <submittedName>
        <fullName evidence="1">Uncharacterized protein</fullName>
    </submittedName>
</protein>
<dbReference type="Proteomes" id="UP000557739">
    <property type="component" value="Unassembled WGS sequence"/>
</dbReference>
<dbReference type="RefSeq" id="WP_184023358.1">
    <property type="nucleotide sequence ID" value="NZ_JACIJJ010000001.1"/>
</dbReference>
<dbReference type="EMBL" id="JACIJJ010000001">
    <property type="protein sequence ID" value="MBB5696852.1"/>
    <property type="molecule type" value="Genomic_DNA"/>
</dbReference>
<dbReference type="AlphaFoldDB" id="A0A7W9EG90"/>
<proteinExistence type="predicted"/>
<organism evidence="1 2">
    <name type="scientific">Sphingomonas yantingensis</name>
    <dbReference type="NCBI Taxonomy" id="1241761"/>
    <lineage>
        <taxon>Bacteria</taxon>
        <taxon>Pseudomonadati</taxon>
        <taxon>Pseudomonadota</taxon>
        <taxon>Alphaproteobacteria</taxon>
        <taxon>Sphingomonadales</taxon>
        <taxon>Sphingomonadaceae</taxon>
        <taxon>Sphingomonas</taxon>
    </lineage>
</organism>
<accession>A0A7W9EG90</accession>
<comment type="caution">
    <text evidence="1">The sequence shown here is derived from an EMBL/GenBank/DDBJ whole genome shotgun (WGS) entry which is preliminary data.</text>
</comment>
<reference evidence="1 2" key="1">
    <citation type="submission" date="2020-08" db="EMBL/GenBank/DDBJ databases">
        <title>Genomic Encyclopedia of Type Strains, Phase IV (KMG-IV): sequencing the most valuable type-strain genomes for metagenomic binning, comparative biology and taxonomic classification.</title>
        <authorList>
            <person name="Goeker M."/>
        </authorList>
    </citation>
    <scope>NUCLEOTIDE SEQUENCE [LARGE SCALE GENOMIC DNA]</scope>
    <source>
        <strain evidence="1 2">DSM 27244</strain>
    </source>
</reference>
<sequence>MQQKNPQSPAFILERRDEMAQAAARGFFGVRHGLALDRDQSGHRRYHFIYEDLLM</sequence>
<keyword evidence="2" id="KW-1185">Reference proteome</keyword>
<evidence type="ECO:0000313" key="2">
    <source>
        <dbReference type="Proteomes" id="UP000557739"/>
    </source>
</evidence>
<evidence type="ECO:0000313" key="1">
    <source>
        <dbReference type="EMBL" id="MBB5696852.1"/>
    </source>
</evidence>
<name>A0A7W9EG90_9SPHN</name>
<gene>
    <name evidence="1" type="ORF">FHR19_000177</name>
</gene>